<dbReference type="EMBL" id="WNKT01000023">
    <property type="protein sequence ID" value="MTW21721.1"/>
    <property type="molecule type" value="Genomic_DNA"/>
</dbReference>
<evidence type="ECO:0000313" key="5">
    <source>
        <dbReference type="Proteomes" id="UP000434044"/>
    </source>
</evidence>
<dbReference type="Proteomes" id="UP000434044">
    <property type="component" value="Unassembled WGS sequence"/>
</dbReference>
<dbReference type="GO" id="GO:0005829">
    <property type="term" value="C:cytosol"/>
    <property type="evidence" value="ECO:0007669"/>
    <property type="project" value="TreeGrafter"/>
</dbReference>
<dbReference type="InterPro" id="IPR011051">
    <property type="entry name" value="RmlC_Cupin_sf"/>
</dbReference>
<comment type="caution">
    <text evidence="4">The sequence shown here is derived from an EMBL/GenBank/DDBJ whole genome shotgun (WGS) entry which is preliminary data.</text>
</comment>
<comment type="catalytic activity">
    <reaction evidence="3">
        <text>uridine + phosphate = alpha-D-ribose 1-phosphate + uracil</text>
        <dbReference type="Rhea" id="RHEA:24388"/>
        <dbReference type="ChEBI" id="CHEBI:16704"/>
        <dbReference type="ChEBI" id="CHEBI:17568"/>
        <dbReference type="ChEBI" id="CHEBI:43474"/>
        <dbReference type="ChEBI" id="CHEBI:57720"/>
        <dbReference type="EC" id="2.4.2.2"/>
    </reaction>
</comment>
<dbReference type="EC" id="2.4.2.2" evidence="3"/>
<comment type="catalytic activity">
    <reaction evidence="3">
        <text>a purine D-ribonucleoside + phosphate = a purine nucleobase + alpha-D-ribose 1-phosphate</text>
        <dbReference type="Rhea" id="RHEA:19805"/>
        <dbReference type="ChEBI" id="CHEBI:26386"/>
        <dbReference type="ChEBI" id="CHEBI:43474"/>
        <dbReference type="ChEBI" id="CHEBI:57720"/>
        <dbReference type="ChEBI" id="CHEBI:142355"/>
        <dbReference type="EC" id="2.4.2.1"/>
    </reaction>
</comment>
<keyword evidence="1 3" id="KW-0328">Glycosyltransferase</keyword>
<dbReference type="InterPro" id="IPR009664">
    <property type="entry name" value="Ppnp"/>
</dbReference>
<dbReference type="FunFam" id="2.60.120.10:FF:000016">
    <property type="entry name" value="Pyrimidine/purine nucleoside phosphorylase"/>
    <property type="match status" value="1"/>
</dbReference>
<dbReference type="RefSeq" id="WP_155450300.1">
    <property type="nucleotide sequence ID" value="NZ_WNKT01000023.1"/>
</dbReference>
<gene>
    <name evidence="3" type="primary">ppnP</name>
    <name evidence="4" type="ORF">GJ668_11535</name>
</gene>
<dbReference type="Gene3D" id="2.60.120.10">
    <property type="entry name" value="Jelly Rolls"/>
    <property type="match status" value="1"/>
</dbReference>
<comment type="similarity">
    <text evidence="3">Belongs to the nucleoside phosphorylase PpnP family.</text>
</comment>
<keyword evidence="2 3" id="KW-0808">Transferase</keyword>
<dbReference type="SUPFAM" id="SSF51182">
    <property type="entry name" value="RmlC-like cupins"/>
    <property type="match status" value="1"/>
</dbReference>
<comment type="catalytic activity">
    <reaction evidence="3">
        <text>thymidine + phosphate = 2-deoxy-alpha-D-ribose 1-phosphate + thymine</text>
        <dbReference type="Rhea" id="RHEA:16037"/>
        <dbReference type="ChEBI" id="CHEBI:17748"/>
        <dbReference type="ChEBI" id="CHEBI:17821"/>
        <dbReference type="ChEBI" id="CHEBI:43474"/>
        <dbReference type="ChEBI" id="CHEBI:57259"/>
        <dbReference type="EC" id="2.4.2.2"/>
    </reaction>
</comment>
<comment type="catalytic activity">
    <reaction evidence="3">
        <text>adenosine + phosphate = alpha-D-ribose 1-phosphate + adenine</text>
        <dbReference type="Rhea" id="RHEA:27642"/>
        <dbReference type="ChEBI" id="CHEBI:16335"/>
        <dbReference type="ChEBI" id="CHEBI:16708"/>
        <dbReference type="ChEBI" id="CHEBI:43474"/>
        <dbReference type="ChEBI" id="CHEBI:57720"/>
        <dbReference type="EC" id="2.4.2.1"/>
    </reaction>
</comment>
<dbReference type="HAMAP" id="MF_01537">
    <property type="entry name" value="Nucleos_phosphorylase_PpnP"/>
    <property type="match status" value="1"/>
</dbReference>
<evidence type="ECO:0000256" key="3">
    <source>
        <dbReference type="HAMAP-Rule" id="MF_01537"/>
    </source>
</evidence>
<name>A0A6N8EDP1_9GAMM</name>
<organism evidence="4 5">
    <name type="scientific">Allochromatium palmeri</name>
    <dbReference type="NCBI Taxonomy" id="231048"/>
    <lineage>
        <taxon>Bacteria</taxon>
        <taxon>Pseudomonadati</taxon>
        <taxon>Pseudomonadota</taxon>
        <taxon>Gammaproteobacteria</taxon>
        <taxon>Chromatiales</taxon>
        <taxon>Chromatiaceae</taxon>
        <taxon>Allochromatium</taxon>
    </lineage>
</organism>
<comment type="catalytic activity">
    <reaction evidence="3">
        <text>inosine + phosphate = alpha-D-ribose 1-phosphate + hypoxanthine</text>
        <dbReference type="Rhea" id="RHEA:27646"/>
        <dbReference type="ChEBI" id="CHEBI:17368"/>
        <dbReference type="ChEBI" id="CHEBI:17596"/>
        <dbReference type="ChEBI" id="CHEBI:43474"/>
        <dbReference type="ChEBI" id="CHEBI:57720"/>
        <dbReference type="EC" id="2.4.2.1"/>
    </reaction>
</comment>
<keyword evidence="5" id="KW-1185">Reference proteome</keyword>
<accession>A0A6N8EDP1</accession>
<comment type="catalytic activity">
    <reaction evidence="3">
        <text>guanosine + phosphate = alpha-D-ribose 1-phosphate + guanine</text>
        <dbReference type="Rhea" id="RHEA:13233"/>
        <dbReference type="ChEBI" id="CHEBI:16235"/>
        <dbReference type="ChEBI" id="CHEBI:16750"/>
        <dbReference type="ChEBI" id="CHEBI:43474"/>
        <dbReference type="ChEBI" id="CHEBI:57720"/>
        <dbReference type="EC" id="2.4.2.1"/>
    </reaction>
</comment>
<evidence type="ECO:0000256" key="1">
    <source>
        <dbReference type="ARBA" id="ARBA00022676"/>
    </source>
</evidence>
<dbReference type="Pfam" id="PF06865">
    <property type="entry name" value="Ppnp"/>
    <property type="match status" value="1"/>
</dbReference>
<protein>
    <recommendedName>
        <fullName evidence="3">Pyrimidine/purine nucleoside phosphorylase</fullName>
        <ecNumber evidence="3">2.4.2.1</ecNumber>
        <ecNumber evidence="3">2.4.2.2</ecNumber>
    </recommendedName>
    <alternativeName>
        <fullName evidence="3">Adenosine phosphorylase</fullName>
    </alternativeName>
    <alternativeName>
        <fullName evidence="3">Cytidine phosphorylase</fullName>
    </alternativeName>
    <alternativeName>
        <fullName evidence="3">Guanosine phosphorylase</fullName>
    </alternativeName>
    <alternativeName>
        <fullName evidence="3">Inosine phosphorylase</fullName>
    </alternativeName>
    <alternativeName>
        <fullName evidence="3">Thymidine phosphorylase</fullName>
    </alternativeName>
    <alternativeName>
        <fullName evidence="3">Uridine phosphorylase</fullName>
    </alternativeName>
    <alternativeName>
        <fullName evidence="3">Xanthosine phosphorylase</fullName>
    </alternativeName>
</protein>
<comment type="catalytic activity">
    <reaction evidence="3">
        <text>xanthosine + phosphate = alpha-D-ribose 1-phosphate + xanthine</text>
        <dbReference type="Rhea" id="RHEA:27638"/>
        <dbReference type="ChEBI" id="CHEBI:17712"/>
        <dbReference type="ChEBI" id="CHEBI:18107"/>
        <dbReference type="ChEBI" id="CHEBI:43474"/>
        <dbReference type="ChEBI" id="CHEBI:57720"/>
        <dbReference type="EC" id="2.4.2.1"/>
    </reaction>
</comment>
<evidence type="ECO:0000256" key="2">
    <source>
        <dbReference type="ARBA" id="ARBA00022679"/>
    </source>
</evidence>
<evidence type="ECO:0000313" key="4">
    <source>
        <dbReference type="EMBL" id="MTW21721.1"/>
    </source>
</evidence>
<dbReference type="InterPro" id="IPR014710">
    <property type="entry name" value="RmlC-like_jellyroll"/>
</dbReference>
<dbReference type="AlphaFoldDB" id="A0A6N8EDP1"/>
<dbReference type="GO" id="GO:0004731">
    <property type="term" value="F:purine-nucleoside phosphorylase activity"/>
    <property type="evidence" value="ECO:0007669"/>
    <property type="project" value="UniProtKB-UniRule"/>
</dbReference>
<comment type="catalytic activity">
    <reaction evidence="3">
        <text>cytidine + phosphate = cytosine + alpha-D-ribose 1-phosphate</text>
        <dbReference type="Rhea" id="RHEA:52540"/>
        <dbReference type="ChEBI" id="CHEBI:16040"/>
        <dbReference type="ChEBI" id="CHEBI:17562"/>
        <dbReference type="ChEBI" id="CHEBI:43474"/>
        <dbReference type="ChEBI" id="CHEBI:57720"/>
        <dbReference type="EC" id="2.4.2.2"/>
    </reaction>
</comment>
<comment type="function">
    <text evidence="3">Catalyzes the phosphorolysis of diverse nucleosides, yielding D-ribose 1-phosphate and the respective free bases. Can use uridine, adenosine, guanosine, cytidine, thymidine, inosine and xanthosine as substrates. Also catalyzes the reverse reactions.</text>
</comment>
<dbReference type="CDD" id="cd20296">
    <property type="entry name" value="cupin_PpnP-like"/>
    <property type="match status" value="1"/>
</dbReference>
<proteinExistence type="inferred from homology"/>
<sequence>MSDFTQVTVTKAANIYFNGQVTSRTLTFADGRRKTLGIMQPGAFEFGTQAAELMEILSGELDVQLPGEDGWRRIQGGESFNVPANSTFSVRVLSLTDYCCSFLP</sequence>
<dbReference type="OrthoDB" id="9793848at2"/>
<dbReference type="PANTHER" id="PTHR36540">
    <property type="entry name" value="PYRIMIDINE/PURINE NUCLEOSIDE PHOSPHORYLASE"/>
    <property type="match status" value="1"/>
</dbReference>
<reference evidence="4 5" key="1">
    <citation type="submission" date="2019-11" db="EMBL/GenBank/DDBJ databases">
        <title>Whole-genome sequence of the anaerobic purple sulfur bacterium Allochromatium palmeri DSM 15591.</title>
        <authorList>
            <person name="Kyndt J.A."/>
            <person name="Meyer T.E."/>
        </authorList>
    </citation>
    <scope>NUCLEOTIDE SEQUENCE [LARGE SCALE GENOMIC DNA]</scope>
    <source>
        <strain evidence="4 5">DSM 15591</strain>
    </source>
</reference>
<dbReference type="GO" id="GO:0016154">
    <property type="term" value="F:pyrimidine-nucleoside phosphorylase activity"/>
    <property type="evidence" value="ECO:0007669"/>
    <property type="project" value="UniProtKB-UniRule"/>
</dbReference>
<dbReference type="EC" id="2.4.2.1" evidence="3"/>
<dbReference type="PANTHER" id="PTHR36540:SF1">
    <property type="entry name" value="PYRIMIDINE_PURINE NUCLEOSIDE PHOSPHORYLASE"/>
    <property type="match status" value="1"/>
</dbReference>